<gene>
    <name evidence="1" type="ORF">Fot_50117</name>
</gene>
<keyword evidence="2" id="KW-1185">Reference proteome</keyword>
<sequence>MNAGGEREGRKIDDWSESRLKRHLKLIGEMLLKMIEVENSIVRIGSGTKRDQSSHHFPDLMAAVLCPTWLTLESPSQLRHTVRRFENKSHSQLQYCVPPGSL</sequence>
<name>A0ABD1PX89_9LAMI</name>
<evidence type="ECO:0000313" key="2">
    <source>
        <dbReference type="Proteomes" id="UP001604277"/>
    </source>
</evidence>
<proteinExistence type="predicted"/>
<reference evidence="2" key="1">
    <citation type="submission" date="2024-07" db="EMBL/GenBank/DDBJ databases">
        <title>Two chromosome-level genome assemblies of Korean endemic species Abeliophyllum distichum and Forsythia ovata (Oleaceae).</title>
        <authorList>
            <person name="Jang H."/>
        </authorList>
    </citation>
    <scope>NUCLEOTIDE SEQUENCE [LARGE SCALE GENOMIC DNA]</scope>
</reference>
<comment type="caution">
    <text evidence="1">The sequence shown here is derived from an EMBL/GenBank/DDBJ whole genome shotgun (WGS) entry which is preliminary data.</text>
</comment>
<dbReference type="Proteomes" id="UP001604277">
    <property type="component" value="Unassembled WGS sequence"/>
</dbReference>
<accession>A0ABD1PX89</accession>
<protein>
    <submittedName>
        <fullName evidence="1">Uncharacterized protein</fullName>
    </submittedName>
</protein>
<dbReference type="AlphaFoldDB" id="A0ABD1PX89"/>
<evidence type="ECO:0000313" key="1">
    <source>
        <dbReference type="EMBL" id="KAL2468541.1"/>
    </source>
</evidence>
<dbReference type="EMBL" id="JBFOLJ010000016">
    <property type="protein sequence ID" value="KAL2468541.1"/>
    <property type="molecule type" value="Genomic_DNA"/>
</dbReference>
<organism evidence="1 2">
    <name type="scientific">Forsythia ovata</name>
    <dbReference type="NCBI Taxonomy" id="205694"/>
    <lineage>
        <taxon>Eukaryota</taxon>
        <taxon>Viridiplantae</taxon>
        <taxon>Streptophyta</taxon>
        <taxon>Embryophyta</taxon>
        <taxon>Tracheophyta</taxon>
        <taxon>Spermatophyta</taxon>
        <taxon>Magnoliopsida</taxon>
        <taxon>eudicotyledons</taxon>
        <taxon>Gunneridae</taxon>
        <taxon>Pentapetalae</taxon>
        <taxon>asterids</taxon>
        <taxon>lamiids</taxon>
        <taxon>Lamiales</taxon>
        <taxon>Oleaceae</taxon>
        <taxon>Forsythieae</taxon>
        <taxon>Forsythia</taxon>
    </lineage>
</organism>